<dbReference type="InterPro" id="IPR040642">
    <property type="entry name" value="HKR_ArcB_TM"/>
</dbReference>
<evidence type="ECO:0000313" key="21">
    <source>
        <dbReference type="EMBL" id="OOR99414.1"/>
    </source>
</evidence>
<dbReference type="PIRSF" id="PIRSF003182">
    <property type="entry name" value="ArcB"/>
    <property type="match status" value="1"/>
</dbReference>
<feature type="domain" description="Histidine kinase" evidence="18">
    <location>
        <begin position="123"/>
        <end position="341"/>
    </location>
</feature>
<dbReference type="Gene3D" id="3.30.565.10">
    <property type="entry name" value="Histidine kinase-like ATPase, C-terminal domain"/>
    <property type="match status" value="1"/>
</dbReference>
<feature type="domain" description="Response regulatory" evidence="19">
    <location>
        <begin position="356"/>
        <end position="475"/>
    </location>
</feature>
<dbReference type="PROSITE" id="PS50110">
    <property type="entry name" value="RESPONSE_REGULATORY"/>
    <property type="match status" value="1"/>
</dbReference>
<dbReference type="CDD" id="cd17546">
    <property type="entry name" value="REC_hyHK_CKI1_RcsC-like"/>
    <property type="match status" value="1"/>
</dbReference>
<dbReference type="SUPFAM" id="SSF47226">
    <property type="entry name" value="Histidine-containing phosphotransfer domain, HPT domain"/>
    <property type="match status" value="1"/>
</dbReference>
<dbReference type="PANTHER" id="PTHR43047:SF64">
    <property type="entry name" value="HISTIDINE KINASE CONTAINING CHEY-HOMOLOGOUS RECEIVER DOMAIN AND PAS DOMAIN-RELATED"/>
    <property type="match status" value="1"/>
</dbReference>
<evidence type="ECO:0000256" key="11">
    <source>
        <dbReference type="ARBA" id="ARBA00023012"/>
    </source>
</evidence>
<keyword evidence="5 14" id="KW-0597">Phosphoprotein</keyword>
<keyword evidence="13" id="KW-0547">Nucleotide-binding</keyword>
<reference evidence="21 22" key="1">
    <citation type="submission" date="2017-02" db="EMBL/GenBank/DDBJ databases">
        <title>Draft genome sequence of Haemophilus paracuniculus CCUG 43573 type strain.</title>
        <authorList>
            <person name="Engstrom-Jakobsson H."/>
            <person name="Salva-Serra F."/>
            <person name="Thorell K."/>
            <person name="Gonzales-Siles L."/>
            <person name="Karlsson R."/>
            <person name="Boulund F."/>
            <person name="Engstrand L."/>
            <person name="Kristiansson E."/>
            <person name="Moore E."/>
        </authorList>
    </citation>
    <scope>NUCLEOTIDE SEQUENCE [LARGE SCALE GENOMIC DNA]</scope>
    <source>
        <strain evidence="21 22">CCUG 43573</strain>
    </source>
</reference>
<evidence type="ECO:0000259" key="19">
    <source>
        <dbReference type="PROSITE" id="PS50110"/>
    </source>
</evidence>
<evidence type="ECO:0000256" key="15">
    <source>
        <dbReference type="PROSITE-ProRule" id="PRU00110"/>
    </source>
</evidence>
<dbReference type="Gene3D" id="1.20.120.160">
    <property type="entry name" value="HPT domain"/>
    <property type="match status" value="1"/>
</dbReference>
<dbReference type="SUPFAM" id="SSF47384">
    <property type="entry name" value="Homodimeric domain of signal transducing histidine kinase"/>
    <property type="match status" value="1"/>
</dbReference>
<keyword evidence="13" id="KW-0805">Transcription regulation</keyword>
<dbReference type="InterPro" id="IPR001789">
    <property type="entry name" value="Sig_transdc_resp-reg_receiver"/>
</dbReference>
<keyword evidence="12 13" id="KW-0472">Membrane</keyword>
<dbReference type="PROSITE" id="PS50894">
    <property type="entry name" value="HPT"/>
    <property type="match status" value="1"/>
</dbReference>
<dbReference type="SMART" id="SM00387">
    <property type="entry name" value="HATPase_c"/>
    <property type="match status" value="1"/>
</dbReference>
<dbReference type="SUPFAM" id="SSF55874">
    <property type="entry name" value="ATPase domain of HSP90 chaperone/DNA topoisomerase II/histidine kinase"/>
    <property type="match status" value="1"/>
</dbReference>
<dbReference type="CDD" id="cd00082">
    <property type="entry name" value="HisKA"/>
    <property type="match status" value="1"/>
</dbReference>
<evidence type="ECO:0000256" key="5">
    <source>
        <dbReference type="ARBA" id="ARBA00022553"/>
    </source>
</evidence>
<keyword evidence="22" id="KW-1185">Reference proteome</keyword>
<dbReference type="GO" id="GO:0005886">
    <property type="term" value="C:plasma membrane"/>
    <property type="evidence" value="ECO:0007669"/>
    <property type="project" value="UniProtKB-SubCell"/>
</dbReference>
<dbReference type="Gene3D" id="1.10.287.130">
    <property type="match status" value="1"/>
</dbReference>
<keyword evidence="4 13" id="KW-0997">Cell inner membrane</keyword>
<dbReference type="InterPro" id="IPR036641">
    <property type="entry name" value="HPT_dom_sf"/>
</dbReference>
<dbReference type="EMBL" id="MUYA01000006">
    <property type="protein sequence ID" value="OOR99414.1"/>
    <property type="molecule type" value="Genomic_DNA"/>
</dbReference>
<comment type="PTM">
    <text evidence="14">Activation requires a sequential transfer of a phosphate group from a His in the primary transmitter domain, to an Asp in the receiver domain and to a His in the secondary transmitter domain.</text>
</comment>
<feature type="transmembrane region" description="Helical" evidence="17">
    <location>
        <begin position="60"/>
        <end position="79"/>
    </location>
</feature>
<dbReference type="PRINTS" id="PR00344">
    <property type="entry name" value="BCTRLSENSOR"/>
</dbReference>
<dbReference type="InterPro" id="IPR008207">
    <property type="entry name" value="Sig_transdc_His_kin_Hpt_dom"/>
</dbReference>
<evidence type="ECO:0000256" key="3">
    <source>
        <dbReference type="ARBA" id="ARBA00022475"/>
    </source>
</evidence>
<evidence type="ECO:0000256" key="2">
    <source>
        <dbReference type="ARBA" id="ARBA00004429"/>
    </source>
</evidence>
<feature type="modified residue" description="Phosphohistidine; by autocatalysis" evidence="14">
    <location>
        <position position="126"/>
    </location>
</feature>
<dbReference type="Pfam" id="PF00512">
    <property type="entry name" value="HisKA"/>
    <property type="match status" value="1"/>
</dbReference>
<dbReference type="OrthoDB" id="9770795at2"/>
<feature type="domain" description="HPt" evidence="20">
    <location>
        <begin position="520"/>
        <end position="616"/>
    </location>
</feature>
<evidence type="ECO:0000313" key="22">
    <source>
        <dbReference type="Proteomes" id="UP000190867"/>
    </source>
</evidence>
<dbReference type="Pfam" id="PF02518">
    <property type="entry name" value="HATPase_c"/>
    <property type="match status" value="1"/>
</dbReference>
<dbReference type="InterPro" id="IPR036097">
    <property type="entry name" value="HisK_dim/P_sf"/>
</dbReference>
<keyword evidence="3 13" id="KW-1003">Cell membrane</keyword>
<evidence type="ECO:0000256" key="10">
    <source>
        <dbReference type="ARBA" id="ARBA00022989"/>
    </source>
</evidence>
<gene>
    <name evidence="21" type="ORF">B0187_04800</name>
</gene>
<dbReference type="InterPro" id="IPR014409">
    <property type="entry name" value="Sig_transdc_His_kin_hyb_ArcB"/>
</dbReference>
<dbReference type="InterPro" id="IPR003661">
    <property type="entry name" value="HisK_dim/P_dom"/>
</dbReference>
<evidence type="ECO:0000256" key="8">
    <source>
        <dbReference type="ARBA" id="ARBA00022777"/>
    </source>
</evidence>
<dbReference type="InterPro" id="IPR027460">
    <property type="entry name" value="ArcB_TM_sf"/>
</dbReference>
<evidence type="ECO:0000259" key="18">
    <source>
        <dbReference type="PROSITE" id="PS50109"/>
    </source>
</evidence>
<protein>
    <recommendedName>
        <fullName evidence="13">Aerobic respiration control sensor protein</fullName>
        <ecNumber evidence="13">2.7.13.3</ecNumber>
    </recommendedName>
</protein>
<dbReference type="Pfam" id="PF01627">
    <property type="entry name" value="Hpt"/>
    <property type="match status" value="1"/>
</dbReference>
<dbReference type="Pfam" id="PF18415">
    <property type="entry name" value="HKR_ArcB_TM"/>
    <property type="match status" value="1"/>
</dbReference>
<dbReference type="SMART" id="SM00388">
    <property type="entry name" value="HisKA"/>
    <property type="match status" value="1"/>
</dbReference>
<dbReference type="Gene3D" id="3.40.50.2300">
    <property type="match status" value="1"/>
</dbReference>
<dbReference type="InterPro" id="IPR005467">
    <property type="entry name" value="His_kinase_dom"/>
</dbReference>
<comment type="catalytic activity">
    <reaction evidence="1 13">
        <text>ATP + protein L-histidine = ADP + protein N-phospho-L-histidine.</text>
        <dbReference type="EC" id="2.7.13.3"/>
    </reaction>
</comment>
<keyword evidence="7 17" id="KW-0812">Transmembrane</keyword>
<accession>A0A1T0AS99</accession>
<dbReference type="Pfam" id="PF00072">
    <property type="entry name" value="Response_reg"/>
    <property type="match status" value="1"/>
</dbReference>
<dbReference type="PROSITE" id="PS50109">
    <property type="entry name" value="HIS_KIN"/>
    <property type="match status" value="1"/>
</dbReference>
<evidence type="ECO:0000256" key="12">
    <source>
        <dbReference type="ARBA" id="ARBA00023136"/>
    </source>
</evidence>
<dbReference type="InterPro" id="IPR011006">
    <property type="entry name" value="CheY-like_superfamily"/>
</dbReference>
<comment type="subcellular location">
    <subcellularLocation>
        <location evidence="2 13">Cell inner membrane</location>
        <topology evidence="2 13">Multi-pass membrane protein</topology>
    </subcellularLocation>
</comment>
<keyword evidence="10 17" id="KW-1133">Transmembrane helix</keyword>
<keyword evidence="11 13" id="KW-0902">Two-component regulatory system</keyword>
<dbReference type="GO" id="GO:0005524">
    <property type="term" value="F:ATP binding"/>
    <property type="evidence" value="ECO:0007669"/>
    <property type="project" value="UniProtKB-UniRule"/>
</dbReference>
<proteinExistence type="predicted"/>
<dbReference type="FunFam" id="3.30.565.10:FF:000010">
    <property type="entry name" value="Sensor histidine kinase RcsC"/>
    <property type="match status" value="1"/>
</dbReference>
<dbReference type="CDD" id="cd16922">
    <property type="entry name" value="HATPase_EvgS-ArcB-TorS-like"/>
    <property type="match status" value="1"/>
</dbReference>
<dbReference type="SMART" id="SM00448">
    <property type="entry name" value="REC"/>
    <property type="match status" value="1"/>
</dbReference>
<dbReference type="Gene3D" id="1.10.287.970">
    <property type="entry name" value="His Kinase A (phosphoacceptor) domain"/>
    <property type="match status" value="1"/>
</dbReference>
<dbReference type="GO" id="GO:0000155">
    <property type="term" value="F:phosphorelay sensor kinase activity"/>
    <property type="evidence" value="ECO:0007669"/>
    <property type="project" value="UniProtKB-UniRule"/>
</dbReference>
<evidence type="ECO:0000256" key="4">
    <source>
        <dbReference type="ARBA" id="ARBA00022519"/>
    </source>
</evidence>
<keyword evidence="6 13" id="KW-0808">Transferase</keyword>
<dbReference type="InterPro" id="IPR004358">
    <property type="entry name" value="Sig_transdc_His_kin-like_C"/>
</dbReference>
<comment type="caution">
    <text evidence="21">The sequence shown here is derived from an EMBL/GenBank/DDBJ whole genome shotgun (WGS) entry which is preliminary data.</text>
</comment>
<evidence type="ECO:0000259" key="20">
    <source>
        <dbReference type="PROSITE" id="PS50894"/>
    </source>
</evidence>
<feature type="modified residue" description="4-aspartylphosphate" evidence="14 16">
    <location>
        <position position="405"/>
    </location>
</feature>
<name>A0A1T0AS99_9PAST</name>
<evidence type="ECO:0000256" key="9">
    <source>
        <dbReference type="ARBA" id="ARBA00022840"/>
    </source>
</evidence>
<dbReference type="STRING" id="734.B0187_04800"/>
<feature type="transmembrane region" description="Helical" evidence="17">
    <location>
        <begin position="25"/>
        <end position="48"/>
    </location>
</feature>
<dbReference type="Proteomes" id="UP000190867">
    <property type="component" value="Unassembled WGS sequence"/>
</dbReference>
<evidence type="ECO:0000256" key="17">
    <source>
        <dbReference type="SAM" id="Phobius"/>
    </source>
</evidence>
<dbReference type="InterPro" id="IPR003594">
    <property type="entry name" value="HATPase_dom"/>
</dbReference>
<dbReference type="EC" id="2.7.13.3" evidence="13"/>
<feature type="modified residue" description="Phosphohistidine" evidence="14 15">
    <location>
        <position position="559"/>
    </location>
</feature>
<keyword evidence="9 13" id="KW-0067">ATP-binding</keyword>
<keyword evidence="13" id="KW-0804">Transcription</keyword>
<evidence type="ECO:0000256" key="7">
    <source>
        <dbReference type="ARBA" id="ARBA00022692"/>
    </source>
</evidence>
<dbReference type="AlphaFoldDB" id="A0A1T0AS99"/>
<evidence type="ECO:0000256" key="1">
    <source>
        <dbReference type="ARBA" id="ARBA00000085"/>
    </source>
</evidence>
<dbReference type="InterPro" id="IPR036890">
    <property type="entry name" value="HATPase_C_sf"/>
</dbReference>
<evidence type="ECO:0000256" key="16">
    <source>
        <dbReference type="PROSITE-ProRule" id="PRU00169"/>
    </source>
</evidence>
<evidence type="ECO:0000256" key="6">
    <source>
        <dbReference type="ARBA" id="ARBA00022679"/>
    </source>
</evidence>
<evidence type="ECO:0000256" key="14">
    <source>
        <dbReference type="PIRSR" id="PIRSR003182-50"/>
    </source>
</evidence>
<evidence type="ECO:0000256" key="13">
    <source>
        <dbReference type="PIRNR" id="PIRNR003182"/>
    </source>
</evidence>
<dbReference type="PANTHER" id="PTHR43047">
    <property type="entry name" value="TWO-COMPONENT HISTIDINE PROTEIN KINASE"/>
    <property type="match status" value="1"/>
</dbReference>
<keyword evidence="8 13" id="KW-0418">Kinase</keyword>
<dbReference type="RefSeq" id="WP_078236731.1">
    <property type="nucleotide sequence ID" value="NZ_MUYA01000006.1"/>
</dbReference>
<dbReference type="SUPFAM" id="SSF52172">
    <property type="entry name" value="CheY-like"/>
    <property type="match status" value="1"/>
</dbReference>
<sequence>MDLAMFKECSQRYVNWVLRLGRTRAALFGFFVLALFAIIVQSGLTYLFTSQLQLTDIWRSVVFGLLTAPFVIYFFNVIVEKLERSRIQLEQSLYDLNTLREQDAYLNATLEKNNRDKTILMATISHELRTPLNGIIGLSRILLDGELTEQQRKYLKTVHISAISLEHIFSDIIDLEKIDSRRIELARKEVEFSLLINDISNFANLMAEHKKIKFHINYPDHLPDFISVDNARLSQILWNLVNNAVKFTPAGGDIYLTVKQLDQDHFSFSLKDTGIGIAKSEQEAIFKMFYQAENAQEKKAQGSGIGLAISKHIAKLMGGNLTVESDLNEGATFTLVIQADTVQSQNPITISPHALKVLLVEDIEVNIVVAKAMLEKFGCEVDVAMTGAEAYQCFDNESYDLILLDIQLPDTTGVEIAQNLRERYEQGEVDYLPILIALTANIMQDKNQYQQQGMDDVLRKPLSLEALSDCLNQHFGENFMEKTAEILPLATAENDENLPFDSKILRELVQVMGKTAVLNNFHLFASVMPDYLKNLQRYFAEWQQSPTLANRKATIDEAHKIKGALASVGLIQLQQIAQLAQTDSPEWHRQIGGWINQIDTQWQQDLNLAIKWLEDH</sequence>
<organism evidence="21 22">
    <name type="scientific">Haemophilus paracuniculus</name>
    <dbReference type="NCBI Taxonomy" id="734"/>
    <lineage>
        <taxon>Bacteria</taxon>
        <taxon>Pseudomonadati</taxon>
        <taxon>Pseudomonadota</taxon>
        <taxon>Gammaproteobacteria</taxon>
        <taxon>Pasteurellales</taxon>
        <taxon>Pasteurellaceae</taxon>
        <taxon>Haemophilus</taxon>
    </lineage>
</organism>